<keyword evidence="3" id="KW-0560">Oxidoreductase</keyword>
<evidence type="ECO:0000256" key="6">
    <source>
        <dbReference type="ARBA" id="ARBA00042896"/>
    </source>
</evidence>
<protein>
    <recommendedName>
        <fullName evidence="5">Multicopper oxidase CueO</fullName>
        <ecNumber evidence="4">1.16.3.4</ecNumber>
    </recommendedName>
    <alternativeName>
        <fullName evidence="6">Copper efflux oxidase</fullName>
    </alternativeName>
    <alternativeName>
        <fullName evidence="7">Cuprous oxidase</fullName>
    </alternativeName>
</protein>
<evidence type="ECO:0000256" key="8">
    <source>
        <dbReference type="ARBA" id="ARBA00048092"/>
    </source>
</evidence>
<evidence type="ECO:0000256" key="2">
    <source>
        <dbReference type="ARBA" id="ARBA00022723"/>
    </source>
</evidence>
<dbReference type="Pfam" id="PF07731">
    <property type="entry name" value="Cu-oxidase_2"/>
    <property type="match status" value="1"/>
</dbReference>
<sequence length="585" mass="64731">MHTTAIDRRRFIQLAGLSGLAAACKPSWLYAATEGRYAREASPEFHADVEFELTAGVTSVPMMPGKHTVVWRYSGKLLKGPETALVDLPGTHLGPILFFEKGQKVRIYFRNDLPEANIVHWHGLHVPQIMDGHPMYDVKTGSGYVYEFTITNRAGTYMYHAHTHEATGRQVYNGLAGLIIVTDAEDRILDLPRGEYDQPIVLQDRSFDADNQLQYVQSMRDRHMGMLGDEMIVNGKRHFVLPVATRAYRLRLMNGSNSRIYKLAWEDGTPLTVIATDGGLLEKPVTRAFVMLAPGERVDLWADFSGRKIDTDLTMKSLPFSGAMPGHGDGRGARSGMDHGGQGGGMMGHGMMGVMHGGEGGASGMHQGMNRMNHDEQSAGGGGADGHGGMGMASNSALPLGGEYAVFKVHIMREEKETHQLPSTLTKHDRLQRADAENAQSPRKITLSMARMQWLLNGREFEMEGASPEETITMGTLQLIEFDNGYTTGQHGMGMSGMSGMAHPMHIHGQQFQIIERKIRDDLSGGYDTVSPGYVDDGWKDVVLVMPGEKVTLLKRFDHFKGLFLYHCHNLEHESMGMMRNFKVV</sequence>
<dbReference type="InterPro" id="IPR011707">
    <property type="entry name" value="Cu-oxidase-like_N"/>
</dbReference>
<dbReference type="InterPro" id="IPR002355">
    <property type="entry name" value="Cu_oxidase_Cu_BS"/>
</dbReference>
<dbReference type="KEGG" id="mmob:F6R98_06830"/>
<dbReference type="RefSeq" id="WP_153248354.1">
    <property type="nucleotide sequence ID" value="NZ_CP044205.1"/>
</dbReference>
<feature type="domain" description="Plastocyanin-like" evidence="9">
    <location>
        <begin position="496"/>
        <end position="584"/>
    </location>
</feature>
<dbReference type="InterPro" id="IPR045087">
    <property type="entry name" value="Cu-oxidase_fam"/>
</dbReference>
<dbReference type="InterPro" id="IPR008972">
    <property type="entry name" value="Cupredoxin"/>
</dbReference>
<dbReference type="AlphaFoldDB" id="A0A5Q0BES7"/>
<dbReference type="EMBL" id="CP044205">
    <property type="protein sequence ID" value="QFY42375.1"/>
    <property type="molecule type" value="Genomic_DNA"/>
</dbReference>
<dbReference type="GO" id="GO:0016491">
    <property type="term" value="F:oxidoreductase activity"/>
    <property type="evidence" value="ECO:0007669"/>
    <property type="project" value="UniProtKB-KW"/>
</dbReference>
<dbReference type="EC" id="1.16.3.4" evidence="4"/>
<evidence type="ECO:0000313" key="11">
    <source>
        <dbReference type="EMBL" id="QFY42375.1"/>
    </source>
</evidence>
<reference evidence="11 12" key="1">
    <citation type="submission" date="2019-09" db="EMBL/GenBank/DDBJ databases">
        <title>Ecophysiology of the spiral-shaped methanotroph Methylospira mobilis as revealed by the complete genome sequence.</title>
        <authorList>
            <person name="Oshkin I.Y."/>
            <person name="Dedysh S.N."/>
            <person name="Miroshnikov K."/>
            <person name="Danilova O.V."/>
            <person name="Hakobyan A."/>
            <person name="Liesack W."/>
        </authorList>
    </citation>
    <scope>NUCLEOTIDE SEQUENCE [LARGE SCALE GENOMIC DNA]</scope>
    <source>
        <strain evidence="11 12">Shm1</strain>
    </source>
</reference>
<dbReference type="PROSITE" id="PS00080">
    <property type="entry name" value="MULTICOPPER_OXIDASE2"/>
    <property type="match status" value="1"/>
</dbReference>
<evidence type="ECO:0000256" key="1">
    <source>
        <dbReference type="ARBA" id="ARBA00011245"/>
    </source>
</evidence>
<evidence type="ECO:0000256" key="7">
    <source>
        <dbReference type="ARBA" id="ARBA00043090"/>
    </source>
</evidence>
<feature type="domain" description="Plastocyanin-like" evidence="10">
    <location>
        <begin position="79"/>
        <end position="185"/>
    </location>
</feature>
<dbReference type="Proteomes" id="UP000325755">
    <property type="component" value="Chromosome"/>
</dbReference>
<dbReference type="FunCoup" id="A0A5Q0BES7">
    <property type="interactions" value="82"/>
</dbReference>
<dbReference type="OrthoDB" id="9757546at2"/>
<dbReference type="PROSITE" id="PS51318">
    <property type="entry name" value="TAT"/>
    <property type="match status" value="1"/>
</dbReference>
<accession>A0A5Q0BES7</accession>
<comment type="catalytic activity">
    <reaction evidence="8">
        <text>4 Cu(+) + O2 + 4 H(+) = 4 Cu(2+) + 2 H2O</text>
        <dbReference type="Rhea" id="RHEA:30083"/>
        <dbReference type="ChEBI" id="CHEBI:15377"/>
        <dbReference type="ChEBI" id="CHEBI:15378"/>
        <dbReference type="ChEBI" id="CHEBI:15379"/>
        <dbReference type="ChEBI" id="CHEBI:29036"/>
        <dbReference type="ChEBI" id="CHEBI:49552"/>
        <dbReference type="EC" id="1.16.3.4"/>
    </reaction>
    <physiologicalReaction direction="left-to-right" evidence="8">
        <dbReference type="Rhea" id="RHEA:30084"/>
    </physiologicalReaction>
</comment>
<dbReference type="Pfam" id="PF07732">
    <property type="entry name" value="Cu-oxidase_3"/>
    <property type="match status" value="1"/>
</dbReference>
<dbReference type="CDD" id="cd13879">
    <property type="entry name" value="CuRO_2_McoP_like"/>
    <property type="match status" value="1"/>
</dbReference>
<dbReference type="GO" id="GO:0005507">
    <property type="term" value="F:copper ion binding"/>
    <property type="evidence" value="ECO:0007669"/>
    <property type="project" value="InterPro"/>
</dbReference>
<proteinExistence type="predicted"/>
<dbReference type="SUPFAM" id="SSF49503">
    <property type="entry name" value="Cupredoxins"/>
    <property type="match status" value="3"/>
</dbReference>
<evidence type="ECO:0000256" key="5">
    <source>
        <dbReference type="ARBA" id="ARBA00041027"/>
    </source>
</evidence>
<keyword evidence="2" id="KW-0479">Metal-binding</keyword>
<evidence type="ECO:0000256" key="4">
    <source>
        <dbReference type="ARBA" id="ARBA00038978"/>
    </source>
</evidence>
<dbReference type="PROSITE" id="PS00079">
    <property type="entry name" value="MULTICOPPER_OXIDASE1"/>
    <property type="match status" value="1"/>
</dbReference>
<dbReference type="PANTHER" id="PTHR48267">
    <property type="entry name" value="CUPREDOXIN SUPERFAMILY PROTEIN"/>
    <property type="match status" value="1"/>
</dbReference>
<dbReference type="InterPro" id="IPR033138">
    <property type="entry name" value="Cu_oxidase_CS"/>
</dbReference>
<dbReference type="InParanoid" id="A0A5Q0BES7"/>
<organism evidence="11 12">
    <name type="scientific">Candidatus Methylospira mobilis</name>
    <dbReference type="NCBI Taxonomy" id="1808979"/>
    <lineage>
        <taxon>Bacteria</taxon>
        <taxon>Pseudomonadati</taxon>
        <taxon>Pseudomonadota</taxon>
        <taxon>Gammaproteobacteria</taxon>
        <taxon>Methylococcales</taxon>
        <taxon>Methylococcaceae</taxon>
        <taxon>Candidatus Methylospira</taxon>
    </lineage>
</organism>
<dbReference type="Gene3D" id="2.60.40.420">
    <property type="entry name" value="Cupredoxins - blue copper proteins"/>
    <property type="match status" value="3"/>
</dbReference>
<gene>
    <name evidence="11" type="ORF">F6R98_06830</name>
</gene>
<evidence type="ECO:0000256" key="3">
    <source>
        <dbReference type="ARBA" id="ARBA00023002"/>
    </source>
</evidence>
<dbReference type="InterPro" id="IPR011706">
    <property type="entry name" value="Cu-oxidase_C"/>
</dbReference>
<name>A0A5Q0BES7_9GAMM</name>
<comment type="subunit">
    <text evidence="1">Monomer.</text>
</comment>
<evidence type="ECO:0000259" key="10">
    <source>
        <dbReference type="Pfam" id="PF07732"/>
    </source>
</evidence>
<dbReference type="CDD" id="cd13852">
    <property type="entry name" value="CuRO_1_McoP_like"/>
    <property type="match status" value="1"/>
</dbReference>
<evidence type="ECO:0000313" key="12">
    <source>
        <dbReference type="Proteomes" id="UP000325755"/>
    </source>
</evidence>
<evidence type="ECO:0000259" key="9">
    <source>
        <dbReference type="Pfam" id="PF07731"/>
    </source>
</evidence>
<dbReference type="PANTHER" id="PTHR48267:SF1">
    <property type="entry name" value="BILIRUBIN OXIDASE"/>
    <property type="match status" value="1"/>
</dbReference>
<dbReference type="InterPro" id="IPR006311">
    <property type="entry name" value="TAT_signal"/>
</dbReference>
<keyword evidence="12" id="KW-1185">Reference proteome</keyword>